<evidence type="ECO:0000259" key="1">
    <source>
        <dbReference type="SMART" id="SM00479"/>
    </source>
</evidence>
<feature type="domain" description="Exonuclease" evidence="1">
    <location>
        <begin position="19"/>
        <end position="171"/>
    </location>
</feature>
<dbReference type="PANTHER" id="PTHR30231">
    <property type="entry name" value="DNA POLYMERASE III SUBUNIT EPSILON"/>
    <property type="match status" value="1"/>
</dbReference>
<dbReference type="OrthoDB" id="1494778at2"/>
<gene>
    <name evidence="2" type="ORF">CRI94_16300</name>
</gene>
<dbReference type="GO" id="GO:0005829">
    <property type="term" value="C:cytosol"/>
    <property type="evidence" value="ECO:0007669"/>
    <property type="project" value="TreeGrafter"/>
</dbReference>
<protein>
    <submittedName>
        <fullName evidence="2">DNA polymerase III subunit epsilon</fullName>
    </submittedName>
</protein>
<dbReference type="SUPFAM" id="SSF53098">
    <property type="entry name" value="Ribonuclease H-like"/>
    <property type="match status" value="1"/>
</dbReference>
<dbReference type="InterPro" id="IPR013520">
    <property type="entry name" value="Ribonucl_H"/>
</dbReference>
<dbReference type="InterPro" id="IPR036397">
    <property type="entry name" value="RNaseH_sf"/>
</dbReference>
<keyword evidence="3" id="KW-1185">Reference proteome</keyword>
<dbReference type="SMART" id="SM00479">
    <property type="entry name" value="EXOIII"/>
    <property type="match status" value="1"/>
</dbReference>
<organism evidence="2 3">
    <name type="scientific">Longibacter salinarum</name>
    <dbReference type="NCBI Taxonomy" id="1850348"/>
    <lineage>
        <taxon>Bacteria</taxon>
        <taxon>Pseudomonadati</taxon>
        <taxon>Rhodothermota</taxon>
        <taxon>Rhodothermia</taxon>
        <taxon>Rhodothermales</taxon>
        <taxon>Salisaetaceae</taxon>
        <taxon>Longibacter</taxon>
    </lineage>
</organism>
<dbReference type="Proteomes" id="UP000220102">
    <property type="component" value="Unassembled WGS sequence"/>
</dbReference>
<reference evidence="2 3" key="1">
    <citation type="submission" date="2017-10" db="EMBL/GenBank/DDBJ databases">
        <title>Draft genome of Longibacter Salinarum.</title>
        <authorList>
            <person name="Goh K.M."/>
            <person name="Shamsir M.S."/>
            <person name="Lim S.W."/>
        </authorList>
    </citation>
    <scope>NUCLEOTIDE SEQUENCE [LARGE SCALE GENOMIC DNA]</scope>
    <source>
        <strain evidence="2 3">KCTC 52045</strain>
    </source>
</reference>
<dbReference type="GO" id="GO:0003676">
    <property type="term" value="F:nucleic acid binding"/>
    <property type="evidence" value="ECO:0007669"/>
    <property type="project" value="InterPro"/>
</dbReference>
<dbReference type="EMBL" id="PDEQ01000010">
    <property type="protein sequence ID" value="PEN11345.1"/>
    <property type="molecule type" value="Genomic_DNA"/>
</dbReference>
<dbReference type="GO" id="GO:0008408">
    <property type="term" value="F:3'-5' exonuclease activity"/>
    <property type="evidence" value="ECO:0007669"/>
    <property type="project" value="TreeGrafter"/>
</dbReference>
<name>A0A2A8CU31_9BACT</name>
<dbReference type="PANTHER" id="PTHR30231:SF41">
    <property type="entry name" value="DNA POLYMERASE III SUBUNIT EPSILON"/>
    <property type="match status" value="1"/>
</dbReference>
<sequence>MRGTERSLCRPSTPLVVAPLRFLDIETSGLRADRGARITEIALLSDRDVKLDWCYDECGEIGSEAHDVAVHSQLAHLVRGMSETVIVAHNAPFDLKFIAYEARRLGVRGLDVRVIDTLALSRRLHPDLRNHRLETLAEAFGLSAPGPFHTAMTDANVTRSLFQHLQTDGALDTLGDAGIRRLRWSEPME</sequence>
<evidence type="ECO:0000313" key="3">
    <source>
        <dbReference type="Proteomes" id="UP000220102"/>
    </source>
</evidence>
<dbReference type="InterPro" id="IPR012337">
    <property type="entry name" value="RNaseH-like_sf"/>
</dbReference>
<dbReference type="AlphaFoldDB" id="A0A2A8CU31"/>
<dbReference type="Pfam" id="PF00929">
    <property type="entry name" value="RNase_T"/>
    <property type="match status" value="1"/>
</dbReference>
<proteinExistence type="predicted"/>
<accession>A0A2A8CU31</accession>
<dbReference type="Gene3D" id="3.30.420.10">
    <property type="entry name" value="Ribonuclease H-like superfamily/Ribonuclease H"/>
    <property type="match status" value="1"/>
</dbReference>
<comment type="caution">
    <text evidence="2">The sequence shown here is derived from an EMBL/GenBank/DDBJ whole genome shotgun (WGS) entry which is preliminary data.</text>
</comment>
<dbReference type="GO" id="GO:0045004">
    <property type="term" value="P:DNA replication proofreading"/>
    <property type="evidence" value="ECO:0007669"/>
    <property type="project" value="TreeGrafter"/>
</dbReference>
<evidence type="ECO:0000313" key="2">
    <source>
        <dbReference type="EMBL" id="PEN11345.1"/>
    </source>
</evidence>
<dbReference type="CDD" id="cd06127">
    <property type="entry name" value="DEDDh"/>
    <property type="match status" value="1"/>
</dbReference>